<proteinExistence type="predicted"/>
<dbReference type="InterPro" id="IPR011006">
    <property type="entry name" value="CheY-like_superfamily"/>
</dbReference>
<dbReference type="PANTHER" id="PTHR43228:SF1">
    <property type="entry name" value="TWO-COMPONENT RESPONSE REGULATOR ARR22"/>
    <property type="match status" value="1"/>
</dbReference>
<keyword evidence="1" id="KW-0597">Phosphoprotein</keyword>
<dbReference type="InterPro" id="IPR001789">
    <property type="entry name" value="Sig_transdc_resp-reg_receiver"/>
</dbReference>
<dbReference type="CDD" id="cd17535">
    <property type="entry name" value="REC_NarL-like"/>
    <property type="match status" value="1"/>
</dbReference>
<dbReference type="Proteomes" id="UP000680038">
    <property type="component" value="Unassembled WGS sequence"/>
</dbReference>
<gene>
    <name evidence="3" type="primary">luxN</name>
    <name evidence="3" type="ORF">DYBT9275_03233</name>
</gene>
<dbReference type="SMART" id="SM00448">
    <property type="entry name" value="REC"/>
    <property type="match status" value="1"/>
</dbReference>
<dbReference type="PROSITE" id="PS50110">
    <property type="entry name" value="RESPONSE_REGULATORY"/>
    <property type="match status" value="1"/>
</dbReference>
<dbReference type="EMBL" id="CAJRAF010000002">
    <property type="protein sequence ID" value="CAG5003809.1"/>
    <property type="molecule type" value="Genomic_DNA"/>
</dbReference>
<sequence>MNLSPSSPQVGIVDDNPMVRILIRQTLIRNKIDVVFEAIDGLDCIEKMRKASRAPDIIITDLEMPVMSGFDSVGILKENWPGTAIIAFSGITDAMKIQKVIEGGADFFLEKSPDLTELMKLIVGQWP</sequence>
<evidence type="ECO:0000313" key="4">
    <source>
        <dbReference type="Proteomes" id="UP000680038"/>
    </source>
</evidence>
<dbReference type="GO" id="GO:0004673">
    <property type="term" value="F:protein histidine kinase activity"/>
    <property type="evidence" value="ECO:0007669"/>
    <property type="project" value="UniProtKB-EC"/>
</dbReference>
<dbReference type="InterPro" id="IPR058245">
    <property type="entry name" value="NreC/VraR/RcsB-like_REC"/>
</dbReference>
<evidence type="ECO:0000313" key="3">
    <source>
        <dbReference type="EMBL" id="CAG5003809.1"/>
    </source>
</evidence>
<evidence type="ECO:0000259" key="2">
    <source>
        <dbReference type="PROSITE" id="PS50110"/>
    </source>
</evidence>
<reference evidence="3" key="1">
    <citation type="submission" date="2021-04" db="EMBL/GenBank/DDBJ databases">
        <authorList>
            <person name="Rodrigo-Torres L."/>
            <person name="Arahal R. D."/>
            <person name="Lucena T."/>
        </authorList>
    </citation>
    <scope>NUCLEOTIDE SEQUENCE</scope>
    <source>
        <strain evidence="3">CECT 9275</strain>
    </source>
</reference>
<dbReference type="InterPro" id="IPR052048">
    <property type="entry name" value="ST_Response_Regulator"/>
</dbReference>
<name>A0A916N6I7_9BACT</name>
<dbReference type="PANTHER" id="PTHR43228">
    <property type="entry name" value="TWO-COMPONENT RESPONSE REGULATOR"/>
    <property type="match status" value="1"/>
</dbReference>
<dbReference type="Pfam" id="PF00072">
    <property type="entry name" value="Response_reg"/>
    <property type="match status" value="1"/>
</dbReference>
<dbReference type="GO" id="GO:0000160">
    <property type="term" value="P:phosphorelay signal transduction system"/>
    <property type="evidence" value="ECO:0007669"/>
    <property type="project" value="InterPro"/>
</dbReference>
<dbReference type="SUPFAM" id="SSF52172">
    <property type="entry name" value="CheY-like"/>
    <property type="match status" value="1"/>
</dbReference>
<organism evidence="3 4">
    <name type="scientific">Dyadobacter helix</name>
    <dbReference type="NCBI Taxonomy" id="2822344"/>
    <lineage>
        <taxon>Bacteria</taxon>
        <taxon>Pseudomonadati</taxon>
        <taxon>Bacteroidota</taxon>
        <taxon>Cytophagia</taxon>
        <taxon>Cytophagales</taxon>
        <taxon>Spirosomataceae</taxon>
        <taxon>Dyadobacter</taxon>
    </lineage>
</organism>
<protein>
    <submittedName>
        <fullName evidence="3">Autoinducer 1 sensor kinase/phosphatase LuxN</fullName>
        <ecNumber evidence="3">2.7.13.3</ecNumber>
    </submittedName>
</protein>
<keyword evidence="3" id="KW-0418">Kinase</keyword>
<keyword evidence="3" id="KW-0808">Transferase</keyword>
<dbReference type="Gene3D" id="3.40.50.2300">
    <property type="match status" value="1"/>
</dbReference>
<evidence type="ECO:0000256" key="1">
    <source>
        <dbReference type="PROSITE-ProRule" id="PRU00169"/>
    </source>
</evidence>
<comment type="caution">
    <text evidence="3">The sequence shown here is derived from an EMBL/GenBank/DDBJ whole genome shotgun (WGS) entry which is preliminary data.</text>
</comment>
<feature type="modified residue" description="4-aspartylphosphate" evidence="1">
    <location>
        <position position="61"/>
    </location>
</feature>
<accession>A0A916N6I7</accession>
<keyword evidence="4" id="KW-1185">Reference proteome</keyword>
<dbReference type="AlphaFoldDB" id="A0A916N6I7"/>
<feature type="domain" description="Response regulatory" evidence="2">
    <location>
        <begin position="9"/>
        <end position="126"/>
    </location>
</feature>
<dbReference type="RefSeq" id="WP_215239759.1">
    <property type="nucleotide sequence ID" value="NZ_CAJRAF010000002.1"/>
</dbReference>
<dbReference type="EC" id="2.7.13.3" evidence="3"/>